<dbReference type="EMBL" id="ASPP01027545">
    <property type="protein sequence ID" value="ETO06055.1"/>
    <property type="molecule type" value="Genomic_DNA"/>
</dbReference>
<evidence type="ECO:0000313" key="2">
    <source>
        <dbReference type="Proteomes" id="UP000023152"/>
    </source>
</evidence>
<proteinExistence type="predicted"/>
<dbReference type="AlphaFoldDB" id="X6LZ90"/>
<name>X6LZ90_RETFI</name>
<organism evidence="1 2">
    <name type="scientific">Reticulomyxa filosa</name>
    <dbReference type="NCBI Taxonomy" id="46433"/>
    <lineage>
        <taxon>Eukaryota</taxon>
        <taxon>Sar</taxon>
        <taxon>Rhizaria</taxon>
        <taxon>Retaria</taxon>
        <taxon>Foraminifera</taxon>
        <taxon>Monothalamids</taxon>
        <taxon>Reticulomyxidae</taxon>
        <taxon>Reticulomyxa</taxon>
    </lineage>
</organism>
<accession>X6LZ90</accession>
<protein>
    <submittedName>
        <fullName evidence="1">Ras family small GTPase</fullName>
    </submittedName>
</protein>
<dbReference type="SUPFAM" id="SSF52540">
    <property type="entry name" value="P-loop containing nucleoside triphosphate hydrolases"/>
    <property type="match status" value="1"/>
</dbReference>
<dbReference type="OrthoDB" id="6585768at2759"/>
<sequence length="122" mass="14670">MRRQEVVEESGNRKCLQTFFFIIGTKYYLFDGLPDTYKQQLTTQARKFAQKMHTPLMYCSSIKSINFATIFQFIVINVLNMVTKVEEFHNELTEHILRKKEKKKKLKKNKFFFTKLKLKISF</sequence>
<dbReference type="Proteomes" id="UP000023152">
    <property type="component" value="Unassembled WGS sequence"/>
</dbReference>
<reference evidence="1 2" key="1">
    <citation type="journal article" date="2013" name="Curr. Biol.">
        <title>The Genome of the Foraminiferan Reticulomyxa filosa.</title>
        <authorList>
            <person name="Glockner G."/>
            <person name="Hulsmann N."/>
            <person name="Schleicher M."/>
            <person name="Noegel A.A."/>
            <person name="Eichinger L."/>
            <person name="Gallinger C."/>
            <person name="Pawlowski J."/>
            <person name="Sierra R."/>
            <person name="Euteneuer U."/>
            <person name="Pillet L."/>
            <person name="Moustafa A."/>
            <person name="Platzer M."/>
            <person name="Groth M."/>
            <person name="Szafranski K."/>
            <person name="Schliwa M."/>
        </authorList>
    </citation>
    <scope>NUCLEOTIDE SEQUENCE [LARGE SCALE GENOMIC DNA]</scope>
</reference>
<evidence type="ECO:0000313" key="1">
    <source>
        <dbReference type="EMBL" id="ETO06055.1"/>
    </source>
</evidence>
<dbReference type="InterPro" id="IPR027417">
    <property type="entry name" value="P-loop_NTPase"/>
</dbReference>
<comment type="caution">
    <text evidence="1">The sequence shown here is derived from an EMBL/GenBank/DDBJ whole genome shotgun (WGS) entry which is preliminary data.</text>
</comment>
<gene>
    <name evidence="1" type="ORF">RFI_31341</name>
</gene>
<keyword evidence="2" id="KW-1185">Reference proteome</keyword>